<keyword evidence="3" id="KW-1133">Transmembrane helix</keyword>
<gene>
    <name evidence="5" type="ORF">GCM10007096_19790</name>
</gene>
<keyword evidence="6" id="KW-1185">Reference proteome</keyword>
<keyword evidence="3" id="KW-0812">Transmembrane</keyword>
<feature type="transmembrane region" description="Helical" evidence="3">
    <location>
        <begin position="176"/>
        <end position="194"/>
    </location>
</feature>
<feature type="transmembrane region" description="Helical" evidence="3">
    <location>
        <begin position="244"/>
        <end position="263"/>
    </location>
</feature>
<dbReference type="Proteomes" id="UP000656813">
    <property type="component" value="Unassembled WGS sequence"/>
</dbReference>
<dbReference type="PANTHER" id="PTHR23028">
    <property type="entry name" value="ACETYLTRANSFERASE"/>
    <property type="match status" value="1"/>
</dbReference>
<accession>A0A8J2ZVZ0</accession>
<feature type="transmembrane region" description="Helical" evidence="3">
    <location>
        <begin position="348"/>
        <end position="369"/>
    </location>
</feature>
<evidence type="ECO:0000256" key="2">
    <source>
        <dbReference type="ARBA" id="ARBA00007400"/>
    </source>
</evidence>
<comment type="caution">
    <text evidence="5">The sequence shown here is derived from an EMBL/GenBank/DDBJ whole genome shotgun (WGS) entry which is preliminary data.</text>
</comment>
<keyword evidence="5" id="KW-0012">Acyltransferase</keyword>
<feature type="transmembrane region" description="Helical" evidence="3">
    <location>
        <begin position="283"/>
        <end position="305"/>
    </location>
</feature>
<feature type="transmembrane region" description="Helical" evidence="3">
    <location>
        <begin position="148"/>
        <end position="169"/>
    </location>
</feature>
<dbReference type="EMBL" id="BMFV01000013">
    <property type="protein sequence ID" value="GGH81623.1"/>
    <property type="molecule type" value="Genomic_DNA"/>
</dbReference>
<feature type="transmembrane region" description="Helical" evidence="3">
    <location>
        <begin position="326"/>
        <end position="342"/>
    </location>
</feature>
<feature type="domain" description="Acyltransferase 3" evidence="4">
    <location>
        <begin position="7"/>
        <end position="362"/>
    </location>
</feature>
<reference evidence="5" key="2">
    <citation type="submission" date="2020-09" db="EMBL/GenBank/DDBJ databases">
        <authorList>
            <person name="Sun Q."/>
            <person name="Zhou Y."/>
        </authorList>
    </citation>
    <scope>NUCLEOTIDE SEQUENCE</scope>
    <source>
        <strain evidence="5">CGMCC 1.12777</strain>
    </source>
</reference>
<dbReference type="InterPro" id="IPR002656">
    <property type="entry name" value="Acyl_transf_3_dom"/>
</dbReference>
<dbReference type="GO" id="GO:0016747">
    <property type="term" value="F:acyltransferase activity, transferring groups other than amino-acyl groups"/>
    <property type="evidence" value="ECO:0007669"/>
    <property type="project" value="InterPro"/>
</dbReference>
<feature type="transmembrane region" description="Helical" evidence="3">
    <location>
        <begin position="88"/>
        <end position="106"/>
    </location>
</feature>
<comment type="similarity">
    <text evidence="2">Belongs to the acyltransferase 3 family.</text>
</comment>
<dbReference type="InterPro" id="IPR050879">
    <property type="entry name" value="Acyltransferase_3"/>
</dbReference>
<dbReference type="Pfam" id="PF01757">
    <property type="entry name" value="Acyl_transf_3"/>
    <property type="match status" value="1"/>
</dbReference>
<keyword evidence="3" id="KW-0472">Membrane</keyword>
<proteinExistence type="inferred from homology"/>
<dbReference type="RefSeq" id="WP_188497238.1">
    <property type="nucleotide sequence ID" value="NZ_BMFV01000013.1"/>
</dbReference>
<organism evidence="5 6">
    <name type="scientific">Pullulanibacillus pueri</name>
    <dbReference type="NCBI Taxonomy" id="1437324"/>
    <lineage>
        <taxon>Bacteria</taxon>
        <taxon>Bacillati</taxon>
        <taxon>Bacillota</taxon>
        <taxon>Bacilli</taxon>
        <taxon>Bacillales</taxon>
        <taxon>Sporolactobacillaceae</taxon>
        <taxon>Pullulanibacillus</taxon>
    </lineage>
</organism>
<feature type="transmembrane region" description="Helical" evidence="3">
    <location>
        <begin position="12"/>
        <end position="34"/>
    </location>
</feature>
<keyword evidence="5" id="KW-0808">Transferase</keyword>
<comment type="subcellular location">
    <subcellularLocation>
        <location evidence="1">Membrane</location>
    </subcellularLocation>
</comment>
<evidence type="ECO:0000256" key="3">
    <source>
        <dbReference type="SAM" id="Phobius"/>
    </source>
</evidence>
<name>A0A8J2ZVZ0_9BACL</name>
<feature type="transmembrane region" description="Helical" evidence="3">
    <location>
        <begin position="46"/>
        <end position="67"/>
    </location>
</feature>
<protein>
    <submittedName>
        <fullName evidence="5">Acyltransferase</fullName>
    </submittedName>
</protein>
<sequence length="397" mass="44985">MHQRFEQLDSLRGLAASCVLIGHVSLVFPAVPLLVTQLLTWSPLRILVNGGGAVMFFFVLSGFVLALPFLSQTKVEYFPYLIKRIFRIYIPFVIALGFSVMLSYFISGDVDKASAFVNIPWSAHPFNKYLLESLTLVGNIHSDAYDPVIWSLAHEMRLSIIFPLIVLCVNKFNLKSTLFICFILAIIGGLNNKFTFELSNGYATTYFDTLRFIPMFIMGVLIAKYRIHIIDGVNRLSMKMKLSLLLISLIVYNFSESIFPYIIEHVLESNHLMSVVGNGLVDLGINQYGEMLGAIGIIVIVLSSVKVEKWLLKKPFLFLGRISYSLYLYHLPVMLFIVHLLYRHLPIVPILLLSIVVSFMVATIARRYIEIPCISCGRLLSKKVTKVIHKRRLPKSA</sequence>
<evidence type="ECO:0000256" key="1">
    <source>
        <dbReference type="ARBA" id="ARBA00004370"/>
    </source>
</evidence>
<dbReference type="AlphaFoldDB" id="A0A8J2ZVZ0"/>
<evidence type="ECO:0000313" key="5">
    <source>
        <dbReference type="EMBL" id="GGH81623.1"/>
    </source>
</evidence>
<reference evidence="5" key="1">
    <citation type="journal article" date="2014" name="Int. J. Syst. Evol. Microbiol.">
        <title>Complete genome sequence of Corynebacterium casei LMG S-19264T (=DSM 44701T), isolated from a smear-ripened cheese.</title>
        <authorList>
            <consortium name="US DOE Joint Genome Institute (JGI-PGF)"/>
            <person name="Walter F."/>
            <person name="Albersmeier A."/>
            <person name="Kalinowski J."/>
            <person name="Ruckert C."/>
        </authorList>
    </citation>
    <scope>NUCLEOTIDE SEQUENCE</scope>
    <source>
        <strain evidence="5">CGMCC 1.12777</strain>
    </source>
</reference>
<evidence type="ECO:0000313" key="6">
    <source>
        <dbReference type="Proteomes" id="UP000656813"/>
    </source>
</evidence>
<evidence type="ECO:0000259" key="4">
    <source>
        <dbReference type="Pfam" id="PF01757"/>
    </source>
</evidence>